<organism evidence="8 9">
    <name type="scientific">Eimeria acervulina</name>
    <name type="common">Coccidian parasite</name>
    <dbReference type="NCBI Taxonomy" id="5801"/>
    <lineage>
        <taxon>Eukaryota</taxon>
        <taxon>Sar</taxon>
        <taxon>Alveolata</taxon>
        <taxon>Apicomplexa</taxon>
        <taxon>Conoidasida</taxon>
        <taxon>Coccidia</taxon>
        <taxon>Eucoccidiorida</taxon>
        <taxon>Eimeriorina</taxon>
        <taxon>Eimeriidae</taxon>
        <taxon>Eimeria</taxon>
    </lineage>
</organism>
<evidence type="ECO:0000313" key="9">
    <source>
        <dbReference type="Proteomes" id="UP000018050"/>
    </source>
</evidence>
<dbReference type="VEuPathDB" id="ToxoDB:EAH_00040490"/>
<sequence>MHCTTPESPTSKGTKLHDPISYQQSLRMAGSDEPTACDPLPNSCATKKHAEIDRPLDQASIVEQVRNGSKVEGSGQTNEPSKSLSNDAQLEERCLRKRGASHTPASTKSEGATDEAGEGKGAAYARSDMVDCSSSLQPRPIKFPRSTQEPMTSQEVVTEAAATTGGFSTMPEKTHQTDTAKGVLKKGVTGGIPTEQRQGGSISHSEMYQSAWILAPMVRISTLPFRLECLKYGADLVYSEEIVDRKLIDTKRYINKDFGTVEYIHKSDRRCVFSTCELEKGKVVLQLGTADATRALQATTVVMQDIAAVDINMGCPKSFSVKGGMGAALLQTPDVAMDILKTLTRNITCPVTCKIRLLETLEETVDFARKCESTGIAAIAVHARKRHERPAHRANWQAFPVLQSALRIPLIANGDLFSADDAIRFQEAYGIRSLMFARGAMWDPSLFAHKKAYEAGATAGCSFSRSEVLKDYIKRAVLCGAPYQSIKFTLQEMTARDSDRDLKLDLVAANSTAKVCTVFGLDHFYNGIKHVPYANTLNYYKYVDLE</sequence>
<dbReference type="GO" id="GO:0017150">
    <property type="term" value="F:tRNA dihydrouridine synthase activity"/>
    <property type="evidence" value="ECO:0007669"/>
    <property type="project" value="InterPro"/>
</dbReference>
<reference evidence="8" key="1">
    <citation type="submission" date="2013-10" db="EMBL/GenBank/DDBJ databases">
        <title>Genomic analysis of the causative agents of coccidiosis in chickens.</title>
        <authorList>
            <person name="Reid A.J."/>
            <person name="Blake D."/>
            <person name="Billington K."/>
            <person name="Browne H."/>
            <person name="Dunn M."/>
            <person name="Hung S."/>
            <person name="Kawahara F."/>
            <person name="Miranda-Saavedra D."/>
            <person name="Mourier T."/>
            <person name="Nagra H."/>
            <person name="Otto T.D."/>
            <person name="Rawlings N."/>
            <person name="Sanchez A."/>
            <person name="Sanders M."/>
            <person name="Subramaniam C."/>
            <person name="Tay Y."/>
            <person name="Dear P."/>
            <person name="Doerig C."/>
            <person name="Gruber A."/>
            <person name="Parkinson J."/>
            <person name="Shirley M."/>
            <person name="Wan K.L."/>
            <person name="Berriman M."/>
            <person name="Tomley F."/>
            <person name="Pain A."/>
        </authorList>
    </citation>
    <scope>NUCLEOTIDE SEQUENCE [LARGE SCALE GENOMIC DNA]</scope>
    <source>
        <strain evidence="8">Houghton</strain>
    </source>
</reference>
<dbReference type="Gene3D" id="3.20.20.70">
    <property type="entry name" value="Aldolase class I"/>
    <property type="match status" value="1"/>
</dbReference>
<keyword evidence="9" id="KW-1185">Reference proteome</keyword>
<dbReference type="GO" id="GO:0050660">
    <property type="term" value="F:flavin adenine dinucleotide binding"/>
    <property type="evidence" value="ECO:0007669"/>
    <property type="project" value="InterPro"/>
</dbReference>
<accession>U6GTL8</accession>
<dbReference type="Proteomes" id="UP000018050">
    <property type="component" value="Unassembled WGS sequence"/>
</dbReference>
<dbReference type="InterPro" id="IPR013785">
    <property type="entry name" value="Aldolase_TIM"/>
</dbReference>
<feature type="region of interest" description="Disordered" evidence="6">
    <location>
        <begin position="1"/>
        <end position="202"/>
    </location>
</feature>
<dbReference type="Pfam" id="PF01207">
    <property type="entry name" value="Dus"/>
    <property type="match status" value="1"/>
</dbReference>
<feature type="domain" description="DUS-like FMN-binding" evidence="7">
    <location>
        <begin position="213"/>
        <end position="455"/>
    </location>
</feature>
<proteinExistence type="predicted"/>
<protein>
    <submittedName>
        <fullName evidence="8">Dihydrouridine synthase domain-containing protein, putative</fullName>
    </submittedName>
</protein>
<dbReference type="SMR" id="U6GTL8"/>
<comment type="cofactor">
    <cofactor evidence="1">
        <name>FMN</name>
        <dbReference type="ChEBI" id="CHEBI:58210"/>
    </cofactor>
</comment>
<reference evidence="8" key="2">
    <citation type="submission" date="2013-10" db="EMBL/GenBank/DDBJ databases">
        <authorList>
            <person name="Aslett M."/>
        </authorList>
    </citation>
    <scope>NUCLEOTIDE SEQUENCE [LARGE SCALE GENOMIC DNA]</scope>
    <source>
        <strain evidence="8">Houghton</strain>
    </source>
</reference>
<gene>
    <name evidence="8" type="ORF">EAH_00040490</name>
</gene>
<dbReference type="InterPro" id="IPR035587">
    <property type="entry name" value="DUS-like_FMN-bd"/>
</dbReference>
<keyword evidence="2" id="KW-0285">Flavoprotein</keyword>
<keyword evidence="3" id="KW-0288">FMN</keyword>
<dbReference type="InterPro" id="IPR018517">
    <property type="entry name" value="tRNA_hU_synthase_CS"/>
</dbReference>
<keyword evidence="4" id="KW-0819">tRNA processing</keyword>
<dbReference type="PANTHER" id="PTHR45936:SF1">
    <property type="entry name" value="TRNA-DIHYDROURIDINE(20) SYNTHASE [NAD(P)+]-LIKE"/>
    <property type="match status" value="1"/>
</dbReference>
<dbReference type="CDD" id="cd02801">
    <property type="entry name" value="DUS_like_FMN"/>
    <property type="match status" value="1"/>
</dbReference>
<dbReference type="GeneID" id="25272119"/>
<dbReference type="InterPro" id="IPR052582">
    <property type="entry name" value="tRNA-DUS-like"/>
</dbReference>
<evidence type="ECO:0000256" key="1">
    <source>
        <dbReference type="ARBA" id="ARBA00001917"/>
    </source>
</evidence>
<evidence type="ECO:0000256" key="3">
    <source>
        <dbReference type="ARBA" id="ARBA00022643"/>
    </source>
</evidence>
<evidence type="ECO:0000313" key="8">
    <source>
        <dbReference type="EMBL" id="CDI83581.1"/>
    </source>
</evidence>
<dbReference type="PROSITE" id="PS01136">
    <property type="entry name" value="UPF0034"/>
    <property type="match status" value="1"/>
</dbReference>
<feature type="compositionally biased region" description="Polar residues" evidence="6">
    <location>
        <begin position="1"/>
        <end position="13"/>
    </location>
</feature>
<dbReference type="EMBL" id="HG673439">
    <property type="protein sequence ID" value="CDI83581.1"/>
    <property type="molecule type" value="Genomic_DNA"/>
</dbReference>
<name>U6GTL8_EIMAC</name>
<dbReference type="AlphaFoldDB" id="U6GTL8"/>
<dbReference type="GO" id="GO:0005737">
    <property type="term" value="C:cytoplasm"/>
    <property type="evidence" value="ECO:0007669"/>
    <property type="project" value="TreeGrafter"/>
</dbReference>
<evidence type="ECO:0000256" key="6">
    <source>
        <dbReference type="SAM" id="MobiDB-lite"/>
    </source>
</evidence>
<feature type="compositionally biased region" description="Polar residues" evidence="6">
    <location>
        <begin position="74"/>
        <end position="88"/>
    </location>
</feature>
<evidence type="ECO:0000256" key="5">
    <source>
        <dbReference type="ARBA" id="ARBA00023002"/>
    </source>
</evidence>
<evidence type="ECO:0000259" key="7">
    <source>
        <dbReference type="Pfam" id="PF01207"/>
    </source>
</evidence>
<feature type="compositionally biased region" description="Polar residues" evidence="6">
    <location>
        <begin position="145"/>
        <end position="156"/>
    </location>
</feature>
<keyword evidence="5" id="KW-0560">Oxidoreductase</keyword>
<evidence type="ECO:0000256" key="4">
    <source>
        <dbReference type="ARBA" id="ARBA00022694"/>
    </source>
</evidence>
<dbReference type="OrthoDB" id="272303at2759"/>
<dbReference type="SUPFAM" id="SSF51395">
    <property type="entry name" value="FMN-linked oxidoreductases"/>
    <property type="match status" value="1"/>
</dbReference>
<dbReference type="OMA" id="DRRCVFS"/>
<evidence type="ECO:0000256" key="2">
    <source>
        <dbReference type="ARBA" id="ARBA00022630"/>
    </source>
</evidence>
<dbReference type="RefSeq" id="XP_013247319.1">
    <property type="nucleotide sequence ID" value="XM_013391865.1"/>
</dbReference>
<dbReference type="PANTHER" id="PTHR45936">
    <property type="entry name" value="TRNA-DIHYDROURIDINE(20) SYNTHASE [NAD(P)+]-LIKE"/>
    <property type="match status" value="1"/>
</dbReference>